<dbReference type="AlphaFoldDB" id="A0A848QMU1"/>
<dbReference type="GO" id="GO:0003677">
    <property type="term" value="F:DNA binding"/>
    <property type="evidence" value="ECO:0007669"/>
    <property type="project" value="InterPro"/>
</dbReference>
<evidence type="ECO:0000256" key="5">
    <source>
        <dbReference type="ARBA" id="ARBA00022932"/>
    </source>
</evidence>
<dbReference type="GO" id="GO:0003887">
    <property type="term" value="F:DNA-directed DNA polymerase activity"/>
    <property type="evidence" value="ECO:0007669"/>
    <property type="project" value="UniProtKB-KW"/>
</dbReference>
<sequence length="349" mass="37292">MKATQKDFGGGRIPQAVHNCRVFFLCGPDEAGASAAARMIIGSFADAGETVDISGSDLRKDPVRLGDEARSSSLFGDQRHIFVRATGDEAHDAVKTLLAGVDGGEPEAFPVVIVATSATDKSRTAKLLEKRDDALVAMFWPPDLGSVTSSVRTMADSVGLQLNGDIAERIARASGLDVRLAQSEVEKLALYLGADPTSPKTADGDALAAIGAKTEDDGFMPLVNAVLSGEVGKLPAELRRMHELSINPVGLLLAMERRAAQLAQLSAKIGPQGDIGSVIQSEKRARRIFWKDERDLSAQIRRWRGKKLERLVSKLTGLHRALLSNSHSAELLLAQGLTEIARAAAVRRS</sequence>
<comment type="catalytic activity">
    <reaction evidence="7">
        <text>DNA(n) + a 2'-deoxyribonucleoside 5'-triphosphate = DNA(n+1) + diphosphate</text>
        <dbReference type="Rhea" id="RHEA:22508"/>
        <dbReference type="Rhea" id="RHEA-COMP:17339"/>
        <dbReference type="Rhea" id="RHEA-COMP:17340"/>
        <dbReference type="ChEBI" id="CHEBI:33019"/>
        <dbReference type="ChEBI" id="CHEBI:61560"/>
        <dbReference type="ChEBI" id="CHEBI:173112"/>
        <dbReference type="EC" id="2.7.7.7"/>
    </reaction>
</comment>
<proteinExistence type="inferred from homology"/>
<dbReference type="InterPro" id="IPR008921">
    <property type="entry name" value="DNA_pol3_clamp-load_cplx_C"/>
</dbReference>
<evidence type="ECO:0000256" key="6">
    <source>
        <dbReference type="ARBA" id="ARBA00034754"/>
    </source>
</evidence>
<keyword evidence="3" id="KW-0548">Nucleotidyltransferase</keyword>
<evidence type="ECO:0000256" key="4">
    <source>
        <dbReference type="ARBA" id="ARBA00022705"/>
    </source>
</evidence>
<keyword evidence="5" id="KW-0239">DNA-directed DNA polymerase</keyword>
<dbReference type="EC" id="2.7.7.7" evidence="1"/>
<dbReference type="RefSeq" id="WP_170013100.1">
    <property type="nucleotide sequence ID" value="NZ_JABCRE010000003.1"/>
</dbReference>
<dbReference type="PANTHER" id="PTHR34388:SF1">
    <property type="entry name" value="DNA POLYMERASE III SUBUNIT DELTA"/>
    <property type="match status" value="1"/>
</dbReference>
<evidence type="ECO:0000256" key="3">
    <source>
        <dbReference type="ARBA" id="ARBA00022695"/>
    </source>
</evidence>
<accession>A0A848QMU1</accession>
<comment type="caution">
    <text evidence="8">The sequence shown here is derived from an EMBL/GenBank/DDBJ whole genome shotgun (WGS) entry which is preliminary data.</text>
</comment>
<evidence type="ECO:0000256" key="2">
    <source>
        <dbReference type="ARBA" id="ARBA00022679"/>
    </source>
</evidence>
<comment type="similarity">
    <text evidence="6">Belongs to the DNA polymerase HolA subunit family.</text>
</comment>
<reference evidence="8 9" key="1">
    <citation type="submission" date="2020-04" db="EMBL/GenBank/DDBJ databases">
        <authorList>
            <person name="Liu A."/>
        </authorList>
    </citation>
    <scope>NUCLEOTIDE SEQUENCE [LARGE SCALE GENOMIC DNA]</scope>
    <source>
        <strain evidence="8 9">RZ02</strain>
    </source>
</reference>
<dbReference type="Gene3D" id="1.20.272.10">
    <property type="match status" value="1"/>
</dbReference>
<dbReference type="PANTHER" id="PTHR34388">
    <property type="entry name" value="DNA POLYMERASE III SUBUNIT DELTA"/>
    <property type="match status" value="1"/>
</dbReference>
<keyword evidence="2" id="KW-0808">Transferase</keyword>
<dbReference type="EMBL" id="JABCRE010000003">
    <property type="protein sequence ID" value="NMW32474.1"/>
    <property type="molecule type" value="Genomic_DNA"/>
</dbReference>
<name>A0A848QMU1_9SPHN</name>
<dbReference type="Proteomes" id="UP000561181">
    <property type="component" value="Unassembled WGS sequence"/>
</dbReference>
<dbReference type="SUPFAM" id="SSF52540">
    <property type="entry name" value="P-loop containing nucleoside triphosphate hydrolases"/>
    <property type="match status" value="1"/>
</dbReference>
<evidence type="ECO:0000313" key="9">
    <source>
        <dbReference type="Proteomes" id="UP000561181"/>
    </source>
</evidence>
<gene>
    <name evidence="8" type="ORF">HKD42_10415</name>
</gene>
<evidence type="ECO:0000313" key="8">
    <source>
        <dbReference type="EMBL" id="NMW32474.1"/>
    </source>
</evidence>
<dbReference type="SUPFAM" id="SSF48019">
    <property type="entry name" value="post-AAA+ oligomerization domain-like"/>
    <property type="match status" value="1"/>
</dbReference>
<keyword evidence="4" id="KW-0235">DNA replication</keyword>
<dbReference type="InterPro" id="IPR027417">
    <property type="entry name" value="P-loop_NTPase"/>
</dbReference>
<evidence type="ECO:0000256" key="1">
    <source>
        <dbReference type="ARBA" id="ARBA00012417"/>
    </source>
</evidence>
<evidence type="ECO:0000256" key="7">
    <source>
        <dbReference type="ARBA" id="ARBA00049244"/>
    </source>
</evidence>
<dbReference type="NCBIfam" id="TIGR01128">
    <property type="entry name" value="holA"/>
    <property type="match status" value="1"/>
</dbReference>
<dbReference type="GO" id="GO:0006261">
    <property type="term" value="P:DNA-templated DNA replication"/>
    <property type="evidence" value="ECO:0007669"/>
    <property type="project" value="TreeGrafter"/>
</dbReference>
<keyword evidence="9" id="KW-1185">Reference proteome</keyword>
<dbReference type="GO" id="GO:0009360">
    <property type="term" value="C:DNA polymerase III complex"/>
    <property type="evidence" value="ECO:0007669"/>
    <property type="project" value="TreeGrafter"/>
</dbReference>
<organism evidence="8 9">
    <name type="scientific">Pontixanthobacter rizhaonensis</name>
    <dbReference type="NCBI Taxonomy" id="2730337"/>
    <lineage>
        <taxon>Bacteria</taxon>
        <taxon>Pseudomonadati</taxon>
        <taxon>Pseudomonadota</taxon>
        <taxon>Alphaproteobacteria</taxon>
        <taxon>Sphingomonadales</taxon>
        <taxon>Erythrobacteraceae</taxon>
        <taxon>Pontixanthobacter</taxon>
    </lineage>
</organism>
<protein>
    <recommendedName>
        <fullName evidence="1">DNA-directed DNA polymerase</fullName>
        <ecNumber evidence="1">2.7.7.7</ecNumber>
    </recommendedName>
</protein>
<dbReference type="InterPro" id="IPR005790">
    <property type="entry name" value="DNA_polIII_delta"/>
</dbReference>